<feature type="compositionally biased region" description="Polar residues" evidence="1">
    <location>
        <begin position="113"/>
        <end position="134"/>
    </location>
</feature>
<proteinExistence type="predicted"/>
<feature type="region of interest" description="Disordered" evidence="1">
    <location>
        <begin position="105"/>
        <end position="136"/>
    </location>
</feature>
<sequence>MVPFNQILYQRPRRFPPTQSIHIDIQSQPRYQRPRRFTSERIPFTRRPSVRDDSSSLNVRDNPFELDVRDDSFTRPDLSCLLQPICIDNASVRDALHLTSQTTPFDTFRDQVPPQSSMQSIGHSPSPVSANAHSSRPDATFSLRPFFYAHDLLEMYSDSSTSSNDNLSQSYHYDNHIINQPPYVFLSSFTMPASETLYI</sequence>
<comment type="caution">
    <text evidence="2">The sequence shown here is derived from an EMBL/GenBank/DDBJ whole genome shotgun (WGS) entry which is preliminary data.</text>
</comment>
<name>A0ABR1JIC2_9AGAR</name>
<accession>A0ABR1JIC2</accession>
<feature type="region of interest" description="Disordered" evidence="1">
    <location>
        <begin position="30"/>
        <end position="57"/>
    </location>
</feature>
<evidence type="ECO:0000313" key="3">
    <source>
        <dbReference type="Proteomes" id="UP001498398"/>
    </source>
</evidence>
<reference evidence="2 3" key="1">
    <citation type="submission" date="2024-01" db="EMBL/GenBank/DDBJ databases">
        <title>A draft genome for the cacao thread blight pathogen Marasmiellus scandens.</title>
        <authorList>
            <person name="Baruah I.K."/>
            <person name="Leung J."/>
            <person name="Bukari Y."/>
            <person name="Amoako-Attah I."/>
            <person name="Meinhardt L.W."/>
            <person name="Bailey B.A."/>
            <person name="Cohen S.P."/>
        </authorList>
    </citation>
    <scope>NUCLEOTIDE SEQUENCE [LARGE SCALE GENOMIC DNA]</scope>
    <source>
        <strain evidence="2 3">GH-19</strain>
    </source>
</reference>
<organism evidence="2 3">
    <name type="scientific">Marasmiellus scandens</name>
    <dbReference type="NCBI Taxonomy" id="2682957"/>
    <lineage>
        <taxon>Eukaryota</taxon>
        <taxon>Fungi</taxon>
        <taxon>Dikarya</taxon>
        <taxon>Basidiomycota</taxon>
        <taxon>Agaricomycotina</taxon>
        <taxon>Agaricomycetes</taxon>
        <taxon>Agaricomycetidae</taxon>
        <taxon>Agaricales</taxon>
        <taxon>Marasmiineae</taxon>
        <taxon>Omphalotaceae</taxon>
        <taxon>Marasmiellus</taxon>
    </lineage>
</organism>
<protein>
    <submittedName>
        <fullName evidence="2">Uncharacterized protein</fullName>
    </submittedName>
</protein>
<evidence type="ECO:0000256" key="1">
    <source>
        <dbReference type="SAM" id="MobiDB-lite"/>
    </source>
</evidence>
<evidence type="ECO:0000313" key="2">
    <source>
        <dbReference type="EMBL" id="KAK7458685.1"/>
    </source>
</evidence>
<gene>
    <name evidence="2" type="ORF">VKT23_009684</name>
</gene>
<dbReference type="Proteomes" id="UP001498398">
    <property type="component" value="Unassembled WGS sequence"/>
</dbReference>
<dbReference type="EMBL" id="JBANRG010000017">
    <property type="protein sequence ID" value="KAK7458685.1"/>
    <property type="molecule type" value="Genomic_DNA"/>
</dbReference>
<keyword evidence="3" id="KW-1185">Reference proteome</keyword>